<keyword evidence="1" id="KW-0472">Membrane</keyword>
<evidence type="ECO:0000313" key="2">
    <source>
        <dbReference type="EMBL" id="KTD53249.1"/>
    </source>
</evidence>
<dbReference type="EMBL" id="LNYU01000091">
    <property type="protein sequence ID" value="KTD53249.1"/>
    <property type="molecule type" value="Genomic_DNA"/>
</dbReference>
<evidence type="ECO:0000256" key="1">
    <source>
        <dbReference type="SAM" id="Phobius"/>
    </source>
</evidence>
<keyword evidence="1" id="KW-0812">Transmembrane</keyword>
<dbReference type="RefSeq" id="WP_058515564.1">
    <property type="nucleotide sequence ID" value="NZ_CAAAIH010000001.1"/>
</dbReference>
<name>A0A0W0Y8F2_9GAMM</name>
<sequence>MAEEKREKTSNVDGSKLGADVYESAAKFNLQIATKGPAILYALSKADQMINSDVVTGVGGLVVGGIGFFGNRYYRGKGEDSAYSYMGQLMGGAQFITGFLLLTFKAAEIYTNTGEPSQLMGVIKMAGVALAITQSTLILLNSYIYGDAAPQSEPVTSPKLD</sequence>
<evidence type="ECO:0000313" key="3">
    <source>
        <dbReference type="Proteomes" id="UP000054703"/>
    </source>
</evidence>
<proteinExistence type="predicted"/>
<organism evidence="2 3">
    <name type="scientific">Legionella santicrucis</name>
    <dbReference type="NCBI Taxonomy" id="45074"/>
    <lineage>
        <taxon>Bacteria</taxon>
        <taxon>Pseudomonadati</taxon>
        <taxon>Pseudomonadota</taxon>
        <taxon>Gammaproteobacteria</taxon>
        <taxon>Legionellales</taxon>
        <taxon>Legionellaceae</taxon>
        <taxon>Legionella</taxon>
    </lineage>
</organism>
<feature type="transmembrane region" description="Helical" evidence="1">
    <location>
        <begin position="125"/>
        <end position="145"/>
    </location>
</feature>
<keyword evidence="1" id="KW-1133">Transmembrane helix</keyword>
<comment type="caution">
    <text evidence="2">The sequence shown here is derived from an EMBL/GenBank/DDBJ whole genome shotgun (WGS) entry which is preliminary data.</text>
</comment>
<feature type="transmembrane region" description="Helical" evidence="1">
    <location>
        <begin position="82"/>
        <end position="104"/>
    </location>
</feature>
<gene>
    <name evidence="2" type="ORF">Lsan_3659</name>
</gene>
<protein>
    <submittedName>
        <fullName evidence="2">Uncharacterized protein</fullName>
    </submittedName>
</protein>
<accession>A0A0W0Y8F2</accession>
<reference evidence="2 3" key="1">
    <citation type="submission" date="2015-11" db="EMBL/GenBank/DDBJ databases">
        <title>Genomic analysis of 38 Legionella species identifies large and diverse effector repertoires.</title>
        <authorList>
            <person name="Burstein D."/>
            <person name="Amaro F."/>
            <person name="Zusman T."/>
            <person name="Lifshitz Z."/>
            <person name="Cohen O."/>
            <person name="Gilbert J.A."/>
            <person name="Pupko T."/>
            <person name="Shuman H.A."/>
            <person name="Segal G."/>
        </authorList>
    </citation>
    <scope>NUCLEOTIDE SEQUENCE [LARGE SCALE GENOMIC DNA]</scope>
    <source>
        <strain evidence="2 3">SC-63-C7</strain>
    </source>
</reference>
<dbReference type="Proteomes" id="UP000054703">
    <property type="component" value="Unassembled WGS sequence"/>
</dbReference>
<keyword evidence="3" id="KW-1185">Reference proteome</keyword>
<dbReference type="AlphaFoldDB" id="A0A0W0Y8F2"/>
<dbReference type="PATRIC" id="fig|45074.5.peg.3932"/>
<dbReference type="OrthoDB" id="5651828at2"/>